<organism evidence="3 4">
    <name type="scientific">Rhizophagus irregularis</name>
    <dbReference type="NCBI Taxonomy" id="588596"/>
    <lineage>
        <taxon>Eukaryota</taxon>
        <taxon>Fungi</taxon>
        <taxon>Fungi incertae sedis</taxon>
        <taxon>Mucoromycota</taxon>
        <taxon>Glomeromycotina</taxon>
        <taxon>Glomeromycetes</taxon>
        <taxon>Glomerales</taxon>
        <taxon>Glomeraceae</taxon>
        <taxon>Rhizophagus</taxon>
    </lineage>
</organism>
<evidence type="ECO:0000259" key="2">
    <source>
        <dbReference type="Pfam" id="PF19263"/>
    </source>
</evidence>
<sequence length="463" mass="52859">MTAQYSIQAQVIPKFGEQKKAFSIDELKWLIVTAKSMSDLNQAKRYLCSYFIPCADPHGVFWWDPDSKSLKHVIDKNIGFLHVLRPISTWCSGDWNLTEYIIKWLAGVSAGRKMYSILYLKSGQGWGKGIITDFIQRSVLGTQLVYKTSDPQTILGSFNAQLQGKVLLLLEEMPTEKSQWNNLYRSLKDKVTSDIMEIHEKYKTPTHYKNFISTIVLTNENALRVKNDDRHTVFLDVSPSCKGDLEYFKKLGDAMKYLGASEAFYAYLRAIADAYPDFNGNPPPMTTSKQDHIISTLPPLFQFIKDTYLIVKNHINDLPVQEFYRVYTSYCETHHITPLSKINASRILSNELSIKSKKMRIGKTTPQVYSISREDLYKKFLSKNWIHETDEIDIKGIDTDTPEKPASDPKALEKFLAKIYNPANKSQVQEKSAEKKPAPVEEKPTEEKLAPVVHKAAPPVIIC</sequence>
<feature type="region of interest" description="Disordered" evidence="1">
    <location>
        <begin position="423"/>
        <end position="451"/>
    </location>
</feature>
<dbReference type="Gene3D" id="3.40.50.300">
    <property type="entry name" value="P-loop containing nucleotide triphosphate hydrolases"/>
    <property type="match status" value="1"/>
</dbReference>
<reference evidence="3 4" key="2">
    <citation type="submission" date="2017-09" db="EMBL/GenBank/DDBJ databases">
        <title>Extensive intraspecific genome diversity in a model arbuscular mycorrhizal fungus.</title>
        <authorList>
            <person name="Chen E.C."/>
            <person name="Morin E."/>
            <person name="Beaudet D."/>
            <person name="Noel J."/>
            <person name="Ndikumana S."/>
            <person name="Charron P."/>
            <person name="St-Onge C."/>
            <person name="Giorgi J."/>
            <person name="Grigoriev I.V."/>
            <person name="Roux C."/>
            <person name="Martin F.M."/>
            <person name="Corradi N."/>
        </authorList>
    </citation>
    <scope>NUCLEOTIDE SEQUENCE [LARGE SCALE GENOMIC DNA]</scope>
    <source>
        <strain evidence="3 4">A5</strain>
    </source>
</reference>
<evidence type="ECO:0000256" key="1">
    <source>
        <dbReference type="SAM" id="MobiDB-lite"/>
    </source>
</evidence>
<protein>
    <recommendedName>
        <fullName evidence="2">NrS-1 polymerase-like helicase domain-containing protein</fullName>
    </recommendedName>
</protein>
<reference evidence="3 4" key="1">
    <citation type="submission" date="2016-04" db="EMBL/GenBank/DDBJ databases">
        <title>Genome analyses suggest a sexual origin of heterokaryosis in a supposedly ancient asexual fungus.</title>
        <authorList>
            <person name="Ropars J."/>
            <person name="Sedzielewska K."/>
            <person name="Noel J."/>
            <person name="Charron P."/>
            <person name="Farinelli L."/>
            <person name="Marton T."/>
            <person name="Kruger M."/>
            <person name="Pelin A."/>
            <person name="Brachmann A."/>
            <person name="Corradi N."/>
        </authorList>
    </citation>
    <scope>NUCLEOTIDE SEQUENCE [LARGE SCALE GENOMIC DNA]</scope>
    <source>
        <strain evidence="3 4">A5</strain>
    </source>
</reference>
<gene>
    <name evidence="3" type="ORF">RhiirA5_454753</name>
</gene>
<dbReference type="AlphaFoldDB" id="A0A2N0P5Q3"/>
<name>A0A2N0P5Q3_9GLOM</name>
<dbReference type="Proteomes" id="UP000232722">
    <property type="component" value="Unassembled WGS sequence"/>
</dbReference>
<dbReference type="InterPro" id="IPR045455">
    <property type="entry name" value="NrS-1_pol-like_helicase"/>
</dbReference>
<dbReference type="InterPro" id="IPR027417">
    <property type="entry name" value="P-loop_NTPase"/>
</dbReference>
<proteinExistence type="predicted"/>
<dbReference type="VEuPathDB" id="FungiDB:RhiirFUN_012450"/>
<accession>A0A2N0P5Q3</accession>
<evidence type="ECO:0000313" key="3">
    <source>
        <dbReference type="EMBL" id="PKC02137.1"/>
    </source>
</evidence>
<dbReference type="EMBL" id="LLXJ01001448">
    <property type="protein sequence ID" value="PKC02137.1"/>
    <property type="molecule type" value="Genomic_DNA"/>
</dbReference>
<dbReference type="Pfam" id="PF19263">
    <property type="entry name" value="DUF5906"/>
    <property type="match status" value="1"/>
</dbReference>
<evidence type="ECO:0000313" key="4">
    <source>
        <dbReference type="Proteomes" id="UP000232722"/>
    </source>
</evidence>
<dbReference type="VEuPathDB" id="FungiDB:RhiirA1_395532"/>
<dbReference type="VEuPathDB" id="FungiDB:FUN_023669"/>
<comment type="caution">
    <text evidence="3">The sequence shown here is derived from an EMBL/GenBank/DDBJ whole genome shotgun (WGS) entry which is preliminary data.</text>
</comment>
<feature type="compositionally biased region" description="Basic and acidic residues" evidence="1">
    <location>
        <begin position="431"/>
        <end position="449"/>
    </location>
</feature>
<feature type="domain" description="NrS-1 polymerase-like helicase" evidence="2">
    <location>
        <begin position="120"/>
        <end position="229"/>
    </location>
</feature>